<dbReference type="PANTHER" id="PTHR30461:SF2">
    <property type="entry name" value="SERINE RECOMBINASE PINE-RELATED"/>
    <property type="match status" value="1"/>
</dbReference>
<feature type="compositionally biased region" description="Basic and acidic residues" evidence="4">
    <location>
        <begin position="139"/>
        <end position="148"/>
    </location>
</feature>
<dbReference type="Gene3D" id="3.40.50.1390">
    <property type="entry name" value="Resolvase, N-terminal catalytic domain"/>
    <property type="match status" value="1"/>
</dbReference>
<feature type="region of interest" description="Disordered" evidence="4">
    <location>
        <begin position="139"/>
        <end position="160"/>
    </location>
</feature>
<evidence type="ECO:0000313" key="7">
    <source>
        <dbReference type="EMBL" id="KIU27216.1"/>
    </source>
</evidence>
<evidence type="ECO:0000256" key="3">
    <source>
        <dbReference type="SAM" id="Coils"/>
    </source>
</evidence>
<dbReference type="AlphaFoldDB" id="A0A0D1MHY4"/>
<evidence type="ECO:0000256" key="2">
    <source>
        <dbReference type="ARBA" id="ARBA00023172"/>
    </source>
</evidence>
<evidence type="ECO:0008006" key="9">
    <source>
        <dbReference type="Google" id="ProtNLM"/>
    </source>
</evidence>
<dbReference type="CDD" id="cd00338">
    <property type="entry name" value="Ser_Recombinase"/>
    <property type="match status" value="1"/>
</dbReference>
<comment type="caution">
    <text evidence="7">The sequence shown here is derived from an EMBL/GenBank/DDBJ whole genome shotgun (WGS) entry which is preliminary data.</text>
</comment>
<dbReference type="SUPFAM" id="SSF53041">
    <property type="entry name" value="Resolvase-like"/>
    <property type="match status" value="1"/>
</dbReference>
<proteinExistence type="predicted"/>
<dbReference type="Proteomes" id="UP000033203">
    <property type="component" value="Unassembled WGS sequence"/>
</dbReference>
<dbReference type="PROSITE" id="PS51737">
    <property type="entry name" value="RECOMBINASE_DNA_BIND"/>
    <property type="match status" value="1"/>
</dbReference>
<feature type="domain" description="Resolvase/invertase-type recombinase catalytic" evidence="5">
    <location>
        <begin position="2"/>
        <end position="160"/>
    </location>
</feature>
<gene>
    <name evidence="7" type="ORF">SR41_11015</name>
</gene>
<dbReference type="InterPro" id="IPR011109">
    <property type="entry name" value="DNA_bind_recombinase_dom"/>
</dbReference>
<evidence type="ECO:0000259" key="5">
    <source>
        <dbReference type="PROSITE" id="PS51736"/>
    </source>
</evidence>
<dbReference type="PANTHER" id="PTHR30461">
    <property type="entry name" value="DNA-INVERTASE FROM LAMBDOID PROPHAGE"/>
    <property type="match status" value="1"/>
</dbReference>
<feature type="coiled-coil region" evidence="3">
    <location>
        <begin position="375"/>
        <end position="435"/>
    </location>
</feature>
<dbReference type="GO" id="GO:0000150">
    <property type="term" value="F:DNA strand exchange activity"/>
    <property type="evidence" value="ECO:0007669"/>
    <property type="project" value="InterPro"/>
</dbReference>
<accession>A0A0D1MHY4</accession>
<dbReference type="InterPro" id="IPR036162">
    <property type="entry name" value="Resolvase-like_N_sf"/>
</dbReference>
<evidence type="ECO:0000256" key="1">
    <source>
        <dbReference type="ARBA" id="ARBA00023125"/>
    </source>
</evidence>
<dbReference type="InterPro" id="IPR006119">
    <property type="entry name" value="Resolv_N"/>
</dbReference>
<dbReference type="InterPro" id="IPR038109">
    <property type="entry name" value="DNA_bind_recomb_sf"/>
</dbReference>
<feature type="domain" description="Recombinase" evidence="6">
    <location>
        <begin position="170"/>
        <end position="291"/>
    </location>
</feature>
<dbReference type="Pfam" id="PF13408">
    <property type="entry name" value="Zn_ribbon_recom"/>
    <property type="match status" value="1"/>
</dbReference>
<reference evidence="7 8" key="1">
    <citation type="submission" date="2015-01" db="EMBL/GenBank/DDBJ databases">
        <title>Genome of Sphingomonas taxi strain 30a.</title>
        <authorList>
            <person name="Eevers N."/>
            <person name="Van Hamme J."/>
            <person name="Bottos E."/>
            <person name="Weyens N."/>
            <person name="Vangronsveld J."/>
        </authorList>
    </citation>
    <scope>NUCLEOTIDE SEQUENCE [LARGE SCALE GENOMIC DNA]</scope>
    <source>
        <strain evidence="7 8">30a</strain>
    </source>
</reference>
<dbReference type="SMART" id="SM00857">
    <property type="entry name" value="Resolvase"/>
    <property type="match status" value="1"/>
</dbReference>
<dbReference type="PATRIC" id="fig|1549858.7.peg.1856"/>
<dbReference type="Pfam" id="PF00239">
    <property type="entry name" value="Resolvase"/>
    <property type="match status" value="1"/>
</dbReference>
<name>A0A0D1MHY4_9SPHN</name>
<dbReference type="InterPro" id="IPR050639">
    <property type="entry name" value="SSR_resolvase"/>
</dbReference>
<organism evidence="7 8">
    <name type="scientific">Sphingomonas melonis</name>
    <dbReference type="NCBI Taxonomy" id="152682"/>
    <lineage>
        <taxon>Bacteria</taxon>
        <taxon>Pseudomonadati</taxon>
        <taxon>Pseudomonadota</taxon>
        <taxon>Alphaproteobacteria</taxon>
        <taxon>Sphingomonadales</taxon>
        <taxon>Sphingomonadaceae</taxon>
        <taxon>Sphingomonas</taxon>
    </lineage>
</organism>
<dbReference type="Pfam" id="PF07508">
    <property type="entry name" value="Recombinase"/>
    <property type="match status" value="1"/>
</dbReference>
<keyword evidence="2" id="KW-0233">DNA recombination</keyword>
<sequence>MQAIKYMRWSSEKQSKGSSFARQTRRIDEMAAAQGWPIVDTVVDEGVSAYSGANMFEGGLAKLRERFVREGGSNHVLIVEQLDRLSRLDTVTVIEFFITMTRTGLTIALADSRMIIDATSLRNQTAQLEEIVRESHRANREGQVRADRSSGAWQTMREEGRKVHTSSTCPAWLELINDRYDFRIREDRADVVRDIFRWYSDGMSKRNIARKLNECKIPPFRGAKLGWQPTAVVALINNRAVIGEYQHQNRKTGDKIGDPDPAYFPPIITNEEWQRAHDPRQKKIMVGRGREIHHRNVLQDLAYCQKCGWRMRMNRKTARAKASYVTTYLQCSNYDLRKGCDHRKMHRLDYIEAALLDHILTHALDDQVWSDETAVPALNAKLANERRELDDLSTRLANILSELERRPSERVQARRDALEAEEDALLARITETEAALVMARGAVTPQEHIRRVAEIRADMGRDDDEGLKARKTIKLALNDIIDRIDIGEDGRAHVRVKSGLRSITIHPGGEVWDYDFIHRGRDLPVLDCAMGDYVRRVTA</sequence>
<dbReference type="EMBL" id="JXTP01000051">
    <property type="protein sequence ID" value="KIU27216.1"/>
    <property type="molecule type" value="Genomic_DNA"/>
</dbReference>
<dbReference type="Gene3D" id="3.90.1750.20">
    <property type="entry name" value="Putative Large Serine Recombinase, Chain B, Domain 2"/>
    <property type="match status" value="1"/>
</dbReference>
<protein>
    <recommendedName>
        <fullName evidence="9">Recombinase family protein</fullName>
    </recommendedName>
</protein>
<dbReference type="PROSITE" id="PS51736">
    <property type="entry name" value="RECOMBINASES_3"/>
    <property type="match status" value="1"/>
</dbReference>
<dbReference type="InterPro" id="IPR025827">
    <property type="entry name" value="Zn_ribbon_recom_dom"/>
</dbReference>
<keyword evidence="3" id="KW-0175">Coiled coil</keyword>
<evidence type="ECO:0000313" key="8">
    <source>
        <dbReference type="Proteomes" id="UP000033203"/>
    </source>
</evidence>
<evidence type="ECO:0000256" key="4">
    <source>
        <dbReference type="SAM" id="MobiDB-lite"/>
    </source>
</evidence>
<dbReference type="GO" id="GO:0003677">
    <property type="term" value="F:DNA binding"/>
    <property type="evidence" value="ECO:0007669"/>
    <property type="project" value="UniProtKB-KW"/>
</dbReference>
<keyword evidence="1" id="KW-0238">DNA-binding</keyword>
<evidence type="ECO:0000259" key="6">
    <source>
        <dbReference type="PROSITE" id="PS51737"/>
    </source>
</evidence>